<dbReference type="InterPro" id="IPR017451">
    <property type="entry name" value="F-box-assoc_interact_dom"/>
</dbReference>
<dbReference type="InterPro" id="IPR011043">
    <property type="entry name" value="Gal_Oxase/kelch_b-propeller"/>
</dbReference>
<keyword evidence="3" id="KW-1185">Reference proteome</keyword>
<reference evidence="2 3" key="1">
    <citation type="submission" date="2014-04" db="EMBL/GenBank/DDBJ databases">
        <authorList>
            <consortium name="International Citrus Genome Consortium"/>
            <person name="Gmitter F."/>
            <person name="Chen C."/>
            <person name="Farmerie W."/>
            <person name="Harkins T."/>
            <person name="Desany B."/>
            <person name="Mohiuddin M."/>
            <person name="Kodira C."/>
            <person name="Borodovsky M."/>
            <person name="Lomsadze A."/>
            <person name="Burns P."/>
            <person name="Jenkins J."/>
            <person name="Prochnik S."/>
            <person name="Shu S."/>
            <person name="Chapman J."/>
            <person name="Pitluck S."/>
            <person name="Schmutz J."/>
            <person name="Rokhsar D."/>
        </authorList>
    </citation>
    <scope>NUCLEOTIDE SEQUENCE</scope>
</reference>
<dbReference type="InterPro" id="IPR006527">
    <property type="entry name" value="F-box-assoc_dom_typ1"/>
</dbReference>
<dbReference type="NCBIfam" id="TIGR01640">
    <property type="entry name" value="F_box_assoc_1"/>
    <property type="match status" value="1"/>
</dbReference>
<dbReference type="PANTHER" id="PTHR31672">
    <property type="entry name" value="BNACNNG10540D PROTEIN"/>
    <property type="match status" value="1"/>
</dbReference>
<gene>
    <name evidence="2" type="ORF">CISIN_1g015535mg</name>
</gene>
<dbReference type="Pfam" id="PF12937">
    <property type="entry name" value="F-box-like"/>
    <property type="match status" value="1"/>
</dbReference>
<dbReference type="InterPro" id="IPR001810">
    <property type="entry name" value="F-box_dom"/>
</dbReference>
<dbReference type="AlphaFoldDB" id="A0A067F2H6"/>
<dbReference type="SUPFAM" id="SSF81383">
    <property type="entry name" value="F-box domain"/>
    <property type="match status" value="1"/>
</dbReference>
<feature type="domain" description="F-box" evidence="1">
    <location>
        <begin position="1"/>
        <end position="48"/>
    </location>
</feature>
<dbReference type="Proteomes" id="UP000027120">
    <property type="component" value="Unassembled WGS sequence"/>
</dbReference>
<protein>
    <recommendedName>
        <fullName evidence="1">F-box domain-containing protein</fullName>
    </recommendedName>
</protein>
<dbReference type="SMART" id="SM00256">
    <property type="entry name" value="FBOX"/>
    <property type="match status" value="1"/>
</dbReference>
<dbReference type="STRING" id="2711.A0A067F2H6"/>
<evidence type="ECO:0000313" key="2">
    <source>
        <dbReference type="EMBL" id="KDO57416.1"/>
    </source>
</evidence>
<dbReference type="InterPro" id="IPR036047">
    <property type="entry name" value="F-box-like_dom_sf"/>
</dbReference>
<name>A0A067F2H6_CITSI</name>
<dbReference type="Pfam" id="PF07734">
    <property type="entry name" value="FBA_1"/>
    <property type="match status" value="1"/>
</dbReference>
<proteinExistence type="predicted"/>
<dbReference type="InterPro" id="IPR050796">
    <property type="entry name" value="SCF_F-box_component"/>
</dbReference>
<evidence type="ECO:0000259" key="1">
    <source>
        <dbReference type="PROSITE" id="PS50181"/>
    </source>
</evidence>
<dbReference type="PROSITE" id="PS50181">
    <property type="entry name" value="FBOX"/>
    <property type="match status" value="1"/>
</dbReference>
<dbReference type="PANTHER" id="PTHR31672:SF13">
    <property type="entry name" value="F-BOX PROTEIN CPR30-LIKE"/>
    <property type="match status" value="1"/>
</dbReference>
<organism evidence="2 3">
    <name type="scientific">Citrus sinensis</name>
    <name type="common">Sweet orange</name>
    <name type="synonym">Citrus aurantium var. sinensis</name>
    <dbReference type="NCBI Taxonomy" id="2711"/>
    <lineage>
        <taxon>Eukaryota</taxon>
        <taxon>Viridiplantae</taxon>
        <taxon>Streptophyta</taxon>
        <taxon>Embryophyta</taxon>
        <taxon>Tracheophyta</taxon>
        <taxon>Spermatophyta</taxon>
        <taxon>Magnoliopsida</taxon>
        <taxon>eudicotyledons</taxon>
        <taxon>Gunneridae</taxon>
        <taxon>Pentapetalae</taxon>
        <taxon>rosids</taxon>
        <taxon>malvids</taxon>
        <taxon>Sapindales</taxon>
        <taxon>Rutaceae</taxon>
        <taxon>Aurantioideae</taxon>
        <taxon>Citrus</taxon>
    </lineage>
</organism>
<sequence length="405" mass="46951">MSSIHHLPVEILHRILSLLPVRELIRCRCVCKAWCSFIIKPDFISTHLNLHNNIDGHILHHKLGPSGKNFFSILQNKSYVEHSSFGVAFRSETNYIKVVGSLNGLICLTDSYQFFGRTIYLWNPSIWKLKILRRSCFARHFTDRGTYFSIGFGFHYQSNDYRIVRIMYFGDVYMPLYVEKKPPRVEVYSLATNSWRRIGNNAGYYANDKFSSAFLNGAVHWFASKTGEESSANVVLLFDFDSEKFGEIMLPMYHEDGEGERPQVSVAVLRESLALIVCSISNLRLIEGCYIWVMREYGMVESWTKQYSIVPEERIVRPLGIVNNSDFGMLMISGVLVSYDLNELAFKHLEIGDNEVTLDMVNFSESLVLYNEGFRLTPRVEGGIRLGKRKRSVFRQLQKKWFYER</sequence>
<dbReference type="EMBL" id="KK784963">
    <property type="protein sequence ID" value="KDO57416.1"/>
    <property type="molecule type" value="Genomic_DNA"/>
</dbReference>
<dbReference type="CDD" id="cd22157">
    <property type="entry name" value="F-box_AtFBW1-like"/>
    <property type="match status" value="1"/>
</dbReference>
<accession>A0A067F2H6</accession>
<dbReference type="SUPFAM" id="SSF50965">
    <property type="entry name" value="Galactose oxidase, central domain"/>
    <property type="match status" value="1"/>
</dbReference>
<evidence type="ECO:0000313" key="3">
    <source>
        <dbReference type="Proteomes" id="UP000027120"/>
    </source>
</evidence>
<dbReference type="Gene3D" id="1.20.1280.50">
    <property type="match status" value="1"/>
</dbReference>